<evidence type="ECO:0000256" key="4">
    <source>
        <dbReference type="ARBA" id="ARBA00023163"/>
    </source>
</evidence>
<dbReference type="Gene3D" id="1.10.10.10">
    <property type="entry name" value="Winged helix-like DNA-binding domain superfamily/Winged helix DNA-binding domain"/>
    <property type="match status" value="1"/>
</dbReference>
<gene>
    <name evidence="6" type="ORF">GCM10009733_044200</name>
</gene>
<protein>
    <submittedName>
        <fullName evidence="6">LysR family transcriptional regulator</fullName>
    </submittedName>
</protein>
<evidence type="ECO:0000313" key="6">
    <source>
        <dbReference type="EMBL" id="GAA1642301.1"/>
    </source>
</evidence>
<dbReference type="InterPro" id="IPR000847">
    <property type="entry name" value="LysR_HTH_N"/>
</dbReference>
<keyword evidence="3" id="KW-0238">DNA-binding</keyword>
<evidence type="ECO:0000256" key="1">
    <source>
        <dbReference type="ARBA" id="ARBA00009437"/>
    </source>
</evidence>
<organism evidence="6 7">
    <name type="scientific">Nonomuraea maheshkhaliensis</name>
    <dbReference type="NCBI Taxonomy" id="419590"/>
    <lineage>
        <taxon>Bacteria</taxon>
        <taxon>Bacillati</taxon>
        <taxon>Actinomycetota</taxon>
        <taxon>Actinomycetes</taxon>
        <taxon>Streptosporangiales</taxon>
        <taxon>Streptosporangiaceae</taxon>
        <taxon>Nonomuraea</taxon>
    </lineage>
</organism>
<dbReference type="Proteomes" id="UP001500064">
    <property type="component" value="Unassembled WGS sequence"/>
</dbReference>
<accession>A0ABN2FF31</accession>
<dbReference type="SUPFAM" id="SSF53850">
    <property type="entry name" value="Periplasmic binding protein-like II"/>
    <property type="match status" value="1"/>
</dbReference>
<keyword evidence="2" id="KW-0805">Transcription regulation</keyword>
<dbReference type="InterPro" id="IPR036388">
    <property type="entry name" value="WH-like_DNA-bd_sf"/>
</dbReference>
<dbReference type="InterPro" id="IPR036390">
    <property type="entry name" value="WH_DNA-bd_sf"/>
</dbReference>
<keyword evidence="7" id="KW-1185">Reference proteome</keyword>
<evidence type="ECO:0000256" key="3">
    <source>
        <dbReference type="ARBA" id="ARBA00023125"/>
    </source>
</evidence>
<dbReference type="PANTHER" id="PTHR30537">
    <property type="entry name" value="HTH-TYPE TRANSCRIPTIONAL REGULATOR"/>
    <property type="match status" value="1"/>
</dbReference>
<name>A0ABN2FF31_9ACTN</name>
<dbReference type="InterPro" id="IPR005119">
    <property type="entry name" value="LysR_subst-bd"/>
</dbReference>
<dbReference type="InterPro" id="IPR058163">
    <property type="entry name" value="LysR-type_TF_proteobact-type"/>
</dbReference>
<comment type="caution">
    <text evidence="6">The sequence shown here is derived from an EMBL/GenBank/DDBJ whole genome shotgun (WGS) entry which is preliminary data.</text>
</comment>
<proteinExistence type="inferred from homology"/>
<sequence>MAEVGAVPESVDDLRFFTVVAASETLTAAARGLGCSLPVVSKRLAAMEQRLGVRLVRRGTRRLVLTSEGAALAKGIGPILTDVQRLEEEISGGSGDLRGTLVVESSLGIGRAHVGPLLGEFGARHPQLGIQLTTTPLPVSPHRRDFDVAIHVGPLHDSTLRMRRLAENRRVVCASPAYVREHGEPGTPHELAGHNCILLRENQGDYALWRFGAGADEFRVRVAGTLSSDDGDVVTGWALEGRGLIMRSTWQVAPLLKDGRLVQVLADVPTPPADVYALHAHTDHVPARVTAVLDFLGERLPERLASA</sequence>
<feature type="domain" description="HTH lysR-type" evidence="5">
    <location>
        <begin position="9"/>
        <end position="66"/>
    </location>
</feature>
<dbReference type="Pfam" id="PF00126">
    <property type="entry name" value="HTH_1"/>
    <property type="match status" value="1"/>
</dbReference>
<evidence type="ECO:0000313" key="7">
    <source>
        <dbReference type="Proteomes" id="UP001500064"/>
    </source>
</evidence>
<comment type="similarity">
    <text evidence="1">Belongs to the LysR transcriptional regulatory family.</text>
</comment>
<dbReference type="EMBL" id="BAAAMU010000030">
    <property type="protein sequence ID" value="GAA1642301.1"/>
    <property type="molecule type" value="Genomic_DNA"/>
</dbReference>
<dbReference type="Pfam" id="PF03466">
    <property type="entry name" value="LysR_substrate"/>
    <property type="match status" value="1"/>
</dbReference>
<evidence type="ECO:0000256" key="2">
    <source>
        <dbReference type="ARBA" id="ARBA00023015"/>
    </source>
</evidence>
<dbReference type="PROSITE" id="PS50931">
    <property type="entry name" value="HTH_LYSR"/>
    <property type="match status" value="1"/>
</dbReference>
<dbReference type="SUPFAM" id="SSF46785">
    <property type="entry name" value="Winged helix' DNA-binding domain"/>
    <property type="match status" value="1"/>
</dbReference>
<dbReference type="Gene3D" id="3.40.190.290">
    <property type="match status" value="1"/>
</dbReference>
<evidence type="ECO:0000259" key="5">
    <source>
        <dbReference type="PROSITE" id="PS50931"/>
    </source>
</evidence>
<dbReference type="PANTHER" id="PTHR30537:SF5">
    <property type="entry name" value="HTH-TYPE TRANSCRIPTIONAL ACTIVATOR TTDR-RELATED"/>
    <property type="match status" value="1"/>
</dbReference>
<keyword evidence="4" id="KW-0804">Transcription</keyword>
<reference evidence="6 7" key="1">
    <citation type="journal article" date="2019" name="Int. J. Syst. Evol. Microbiol.">
        <title>The Global Catalogue of Microorganisms (GCM) 10K type strain sequencing project: providing services to taxonomists for standard genome sequencing and annotation.</title>
        <authorList>
            <consortium name="The Broad Institute Genomics Platform"/>
            <consortium name="The Broad Institute Genome Sequencing Center for Infectious Disease"/>
            <person name="Wu L."/>
            <person name="Ma J."/>
        </authorList>
    </citation>
    <scope>NUCLEOTIDE SEQUENCE [LARGE SCALE GENOMIC DNA]</scope>
    <source>
        <strain evidence="6 7">JCM 13929</strain>
    </source>
</reference>